<dbReference type="RefSeq" id="WP_229224979.1">
    <property type="nucleotide sequence ID" value="NZ_JAHTGR010000011.1"/>
</dbReference>
<proteinExistence type="predicted"/>
<protein>
    <recommendedName>
        <fullName evidence="1">Transposase IS66 central domain-containing protein</fullName>
    </recommendedName>
</protein>
<keyword evidence="3" id="KW-1185">Reference proteome</keyword>
<evidence type="ECO:0000313" key="2">
    <source>
        <dbReference type="EMBL" id="MCP2007582.1"/>
    </source>
</evidence>
<organism evidence="2 3">
    <name type="scientific">Duganella violaceipulchra</name>
    <dbReference type="NCBI Taxonomy" id="2849652"/>
    <lineage>
        <taxon>Bacteria</taxon>
        <taxon>Pseudomonadati</taxon>
        <taxon>Pseudomonadota</taxon>
        <taxon>Betaproteobacteria</taxon>
        <taxon>Burkholderiales</taxon>
        <taxon>Oxalobacteraceae</taxon>
        <taxon>Telluria group</taxon>
        <taxon>Duganella</taxon>
    </lineage>
</organism>
<dbReference type="Proteomes" id="UP001162889">
    <property type="component" value="Unassembled WGS sequence"/>
</dbReference>
<dbReference type="EMBL" id="JALJZU010000002">
    <property type="protein sequence ID" value="MCP2007582.1"/>
    <property type="molecule type" value="Genomic_DNA"/>
</dbReference>
<feature type="domain" description="Transposase IS66 central" evidence="1">
    <location>
        <begin position="6"/>
        <end position="43"/>
    </location>
</feature>
<reference evidence="2" key="1">
    <citation type="submission" date="2022-03" db="EMBL/GenBank/DDBJ databases">
        <title>Genome Encyclopedia of Bacteria and Archaea VI: Functional Genomics of Type Strains.</title>
        <authorList>
            <person name="Whitman W."/>
        </authorList>
    </citation>
    <scope>NUCLEOTIDE SEQUENCE</scope>
    <source>
        <strain evidence="2">HSC-15S17</strain>
    </source>
</reference>
<sequence length="58" mass="6425">MVQIKVWIACTPDRKGIHLQTHLAKFKGVPQADAYACFNAFVRGWHDPRSCAPGVCAL</sequence>
<dbReference type="InterPro" id="IPR004291">
    <property type="entry name" value="Transposase_IS66_central"/>
</dbReference>
<name>A0ABT1GF56_9BURK</name>
<accession>A0ABT1GF56</accession>
<gene>
    <name evidence="2" type="ORF">L1274_001275</name>
</gene>
<evidence type="ECO:0000259" key="1">
    <source>
        <dbReference type="Pfam" id="PF03050"/>
    </source>
</evidence>
<comment type="caution">
    <text evidence="2">The sequence shown here is derived from an EMBL/GenBank/DDBJ whole genome shotgun (WGS) entry which is preliminary data.</text>
</comment>
<evidence type="ECO:0000313" key="3">
    <source>
        <dbReference type="Proteomes" id="UP001162889"/>
    </source>
</evidence>
<dbReference type="Pfam" id="PF03050">
    <property type="entry name" value="DDE_Tnp_IS66"/>
    <property type="match status" value="1"/>
</dbReference>